<comment type="caution">
    <text evidence="1">The sequence shown here is derived from an EMBL/GenBank/DDBJ whole genome shotgun (WGS) entry which is preliminary data.</text>
</comment>
<dbReference type="Proteomes" id="UP001162131">
    <property type="component" value="Unassembled WGS sequence"/>
</dbReference>
<proteinExistence type="predicted"/>
<protein>
    <submittedName>
        <fullName evidence="1">Uncharacterized protein</fullName>
    </submittedName>
</protein>
<dbReference type="AlphaFoldDB" id="A0AAU9JGP3"/>
<name>A0AAU9JGP3_9CILI</name>
<keyword evidence="2" id="KW-1185">Reference proteome</keyword>
<evidence type="ECO:0000313" key="2">
    <source>
        <dbReference type="Proteomes" id="UP001162131"/>
    </source>
</evidence>
<organism evidence="1 2">
    <name type="scientific">Blepharisma stoltei</name>
    <dbReference type="NCBI Taxonomy" id="1481888"/>
    <lineage>
        <taxon>Eukaryota</taxon>
        <taxon>Sar</taxon>
        <taxon>Alveolata</taxon>
        <taxon>Ciliophora</taxon>
        <taxon>Postciliodesmatophora</taxon>
        <taxon>Heterotrichea</taxon>
        <taxon>Heterotrichida</taxon>
        <taxon>Blepharismidae</taxon>
        <taxon>Blepharisma</taxon>
    </lineage>
</organism>
<accession>A0AAU9JGP3</accession>
<evidence type="ECO:0000313" key="1">
    <source>
        <dbReference type="EMBL" id="CAG9324312.1"/>
    </source>
</evidence>
<gene>
    <name evidence="1" type="ORF">BSTOLATCC_MIC36104</name>
</gene>
<sequence>MDFSRRSIQRYYRDESMPSHIKSFSVELPEVISPKSFAGAMLSHKEGDLEPLKDFMKKRKMIQAMMSPQDISLNHGEISPIDIHTKIYFECKKKKKNMHRKIMRLKLPTISYLK</sequence>
<dbReference type="EMBL" id="CAJZBQ010000036">
    <property type="protein sequence ID" value="CAG9324312.1"/>
    <property type="molecule type" value="Genomic_DNA"/>
</dbReference>
<reference evidence="1" key="1">
    <citation type="submission" date="2021-09" db="EMBL/GenBank/DDBJ databases">
        <authorList>
            <consortium name="AG Swart"/>
            <person name="Singh M."/>
            <person name="Singh A."/>
            <person name="Seah K."/>
            <person name="Emmerich C."/>
        </authorList>
    </citation>
    <scope>NUCLEOTIDE SEQUENCE</scope>
    <source>
        <strain evidence="1">ATCC30299</strain>
    </source>
</reference>